<dbReference type="RefSeq" id="WP_271178369.1">
    <property type="nucleotide sequence ID" value="NZ_BAAAJO010000003.1"/>
</dbReference>
<evidence type="ECO:0000313" key="2">
    <source>
        <dbReference type="EMBL" id="GLJ77753.1"/>
    </source>
</evidence>
<reference evidence="2" key="2">
    <citation type="submission" date="2023-01" db="EMBL/GenBank/DDBJ databases">
        <authorList>
            <person name="Sun Q."/>
            <person name="Evtushenko L."/>
        </authorList>
    </citation>
    <scope>NUCLEOTIDE SEQUENCE</scope>
    <source>
        <strain evidence="2">VKM Ac-1401</strain>
    </source>
</reference>
<dbReference type="Pfam" id="PF00583">
    <property type="entry name" value="Acetyltransf_1"/>
    <property type="match status" value="2"/>
</dbReference>
<dbReference type="AlphaFoldDB" id="A0A9W6HDH6"/>
<dbReference type="SUPFAM" id="SSF55729">
    <property type="entry name" value="Acyl-CoA N-acyltransferases (Nat)"/>
    <property type="match status" value="2"/>
</dbReference>
<dbReference type="CDD" id="cd04301">
    <property type="entry name" value="NAT_SF"/>
    <property type="match status" value="1"/>
</dbReference>
<dbReference type="Gene3D" id="3.40.630.30">
    <property type="match status" value="1"/>
</dbReference>
<sequence>MRPTAPPTIAELPIPARIGTPESAAFEEMVAVMNGVAVALWHNDDFVYTAEAELASFQAREFHDKIVFVAVVDGVIVGRVVVDFPLEEDAVTATLLVDVVPGMRGRGIGSALLAHGEEFAADGGRTAVSAYTEHPAATLHDGPVVRAEVGTSALPADSPDVRFALRHGYRLGQIERSSSLALPLTADRRDALLTDVRTHSRDYRTVSWWRSAPGDRVAAFAALKERMTVDVPQSGIALDDEEWTADRVRQHEDELIARGEPLLVTVAEHVPSGALVAYTEIAVPDDGDKAEQYDTLVATDHRGHRLGTLVKLENLERLAERAPHIRRLLTWNADENAPMLRVNDAFGFELHGLTGNWQKSLD</sequence>
<evidence type="ECO:0000313" key="3">
    <source>
        <dbReference type="Proteomes" id="UP001142372"/>
    </source>
</evidence>
<dbReference type="Proteomes" id="UP001142372">
    <property type="component" value="Unassembled WGS sequence"/>
</dbReference>
<dbReference type="InterPro" id="IPR016181">
    <property type="entry name" value="Acyl_CoA_acyltransferase"/>
</dbReference>
<reference evidence="2" key="1">
    <citation type="journal article" date="2014" name="Int. J. Syst. Evol. Microbiol.">
        <title>Complete genome sequence of Corynebacterium casei LMG S-19264T (=DSM 44701T), isolated from a smear-ripened cheese.</title>
        <authorList>
            <consortium name="US DOE Joint Genome Institute (JGI-PGF)"/>
            <person name="Walter F."/>
            <person name="Albersmeier A."/>
            <person name="Kalinowski J."/>
            <person name="Ruckert C."/>
        </authorList>
    </citation>
    <scope>NUCLEOTIDE SEQUENCE</scope>
    <source>
        <strain evidence="2">VKM Ac-1401</strain>
    </source>
</reference>
<gene>
    <name evidence="2" type="ORF">GCM10017584_33270</name>
</gene>
<protein>
    <submittedName>
        <fullName evidence="2">GNAT family N-acetyltransferase</fullName>
    </submittedName>
</protein>
<evidence type="ECO:0000259" key="1">
    <source>
        <dbReference type="PROSITE" id="PS51186"/>
    </source>
</evidence>
<comment type="caution">
    <text evidence="2">The sequence shown here is derived from an EMBL/GenBank/DDBJ whole genome shotgun (WGS) entry which is preliminary data.</text>
</comment>
<dbReference type="GO" id="GO:0016747">
    <property type="term" value="F:acyltransferase activity, transferring groups other than amino-acyl groups"/>
    <property type="evidence" value="ECO:0007669"/>
    <property type="project" value="InterPro"/>
</dbReference>
<feature type="domain" description="N-acetyltransferase" evidence="1">
    <location>
        <begin position="24"/>
        <end position="189"/>
    </location>
</feature>
<organism evidence="2 3">
    <name type="scientific">Leifsonia poae</name>
    <dbReference type="NCBI Taxonomy" id="110933"/>
    <lineage>
        <taxon>Bacteria</taxon>
        <taxon>Bacillati</taxon>
        <taxon>Actinomycetota</taxon>
        <taxon>Actinomycetes</taxon>
        <taxon>Micrococcales</taxon>
        <taxon>Microbacteriaceae</taxon>
        <taxon>Leifsonia</taxon>
    </lineage>
</organism>
<dbReference type="InterPro" id="IPR000182">
    <property type="entry name" value="GNAT_dom"/>
</dbReference>
<name>A0A9W6HDH6_9MICO</name>
<accession>A0A9W6HDH6</accession>
<keyword evidence="3" id="KW-1185">Reference proteome</keyword>
<proteinExistence type="predicted"/>
<dbReference type="PROSITE" id="PS51186">
    <property type="entry name" value="GNAT"/>
    <property type="match status" value="1"/>
</dbReference>
<dbReference type="EMBL" id="BSEN01000015">
    <property type="protein sequence ID" value="GLJ77753.1"/>
    <property type="molecule type" value="Genomic_DNA"/>
</dbReference>